<evidence type="ECO:0000313" key="3">
    <source>
        <dbReference type="Proteomes" id="UP000436088"/>
    </source>
</evidence>
<protein>
    <submittedName>
        <fullName evidence="2">Kinase superfamily protein isoform 2</fullName>
    </submittedName>
</protein>
<reference evidence="2" key="1">
    <citation type="submission" date="2019-09" db="EMBL/GenBank/DDBJ databases">
        <title>Draft genome information of white flower Hibiscus syriacus.</title>
        <authorList>
            <person name="Kim Y.-M."/>
        </authorList>
    </citation>
    <scope>NUCLEOTIDE SEQUENCE [LARGE SCALE GENOMIC DNA]</scope>
    <source>
        <strain evidence="2">YM2019G1</strain>
    </source>
</reference>
<dbReference type="InterPro" id="IPR051130">
    <property type="entry name" value="Mito_struct-func_regulator"/>
</dbReference>
<feature type="domain" description="ABC1 atypical kinase-like" evidence="1">
    <location>
        <begin position="151"/>
        <end position="286"/>
    </location>
</feature>
<keyword evidence="2" id="KW-0808">Transferase</keyword>
<organism evidence="2 3">
    <name type="scientific">Hibiscus syriacus</name>
    <name type="common">Rose of Sharon</name>
    <dbReference type="NCBI Taxonomy" id="106335"/>
    <lineage>
        <taxon>Eukaryota</taxon>
        <taxon>Viridiplantae</taxon>
        <taxon>Streptophyta</taxon>
        <taxon>Embryophyta</taxon>
        <taxon>Tracheophyta</taxon>
        <taxon>Spermatophyta</taxon>
        <taxon>Magnoliopsida</taxon>
        <taxon>eudicotyledons</taxon>
        <taxon>Gunneridae</taxon>
        <taxon>Pentapetalae</taxon>
        <taxon>rosids</taxon>
        <taxon>malvids</taxon>
        <taxon>Malvales</taxon>
        <taxon>Malvaceae</taxon>
        <taxon>Malvoideae</taxon>
        <taxon>Hibiscus</taxon>
    </lineage>
</organism>
<evidence type="ECO:0000313" key="2">
    <source>
        <dbReference type="EMBL" id="KAE8667935.1"/>
    </source>
</evidence>
<proteinExistence type="predicted"/>
<keyword evidence="3" id="KW-1185">Reference proteome</keyword>
<evidence type="ECO:0000259" key="1">
    <source>
        <dbReference type="Pfam" id="PF03109"/>
    </source>
</evidence>
<accession>A0A6A2XLP9</accession>
<comment type="caution">
    <text evidence="2">The sequence shown here is derived from an EMBL/GenBank/DDBJ whole genome shotgun (WGS) entry which is preliminary data.</text>
</comment>
<dbReference type="Pfam" id="PF03109">
    <property type="entry name" value="ABC1"/>
    <property type="match status" value="1"/>
</dbReference>
<dbReference type="EMBL" id="VEPZ02001562">
    <property type="protein sequence ID" value="KAE8667935.1"/>
    <property type="molecule type" value="Genomic_DNA"/>
</dbReference>
<dbReference type="PANTHER" id="PTHR43173:SF12">
    <property type="entry name" value="PROTEIN KINASE SUPERFAMILY PROTEIN"/>
    <property type="match status" value="1"/>
</dbReference>
<dbReference type="Proteomes" id="UP000436088">
    <property type="component" value="Unassembled WGS sequence"/>
</dbReference>
<dbReference type="InterPro" id="IPR004147">
    <property type="entry name" value="ABC1_dom"/>
</dbReference>
<gene>
    <name evidence="2" type="ORF">F3Y22_tig00112353pilonHSYRG00049</name>
</gene>
<dbReference type="AlphaFoldDB" id="A0A6A2XLP9"/>
<keyword evidence="2" id="KW-0418">Kinase</keyword>
<name>A0A6A2XLP9_HIBSY</name>
<dbReference type="PANTHER" id="PTHR43173">
    <property type="entry name" value="ABC1 FAMILY PROTEIN"/>
    <property type="match status" value="1"/>
</dbReference>
<dbReference type="GO" id="GO:0016301">
    <property type="term" value="F:kinase activity"/>
    <property type="evidence" value="ECO:0007669"/>
    <property type="project" value="UniProtKB-KW"/>
</dbReference>
<sequence>MNGMASRFDFKEIQEKVSLHLRPWHRSFQFWVRAADIYTGYKAFQVRVSFVKDSQKQHAMWERQHELAADKIYAMCSDLGGFFLKVAQIIGKPDLAPAAWVRKLVTMCDQAPATFNAVQLVLEKELAIGLTLNSYWYDIAYENPMDIPICVHRARLKGDVEDVVVKASPVQHPGVQDLMMTDIRNLQAFALYMQKTVIKFDLYSVTKEMEKQIGYEFDFLREANAMDRIHRFLNENNKKSPVQVPRLLKDLRFVLGLAMCFEYAYAIAFGRVIVMEYIDGIPILNLGDEMAKRGINPCGKMAAAAKKTRTRPKNHDGHLLNPRLALKELSIGTVSNCENEQQELFRLAQTMFDTKLPPGVKMLQPFSEDSSIKKIDVQNSGGLLQKRHCIMLESWKEHESRVIGEDIFGEIDWQLKE</sequence>